<sequence>MFTACEVHSYQEARSIGSEVIDASGLLAWPLHPIHHIEHIDMKWETTFLLQNGGAKIMQSSIHSASDPGHPKERTFHHEQDLVATTGRTDETCRYVTDKAANFYQVARRKLRSLKIGTALDQYRPTISRVSVCEWHRQYWKDEHEPMEWLVRRCLKFSSHHFGQQSMAVDIRSACQRRRDIRCVHFGRKPSPVTVKLISNEADFAFRTHSYRKKLDLAETLYSALDIAGLWFKTVSPPHRREKTTAPLLRHATPCAGHMPDIDGMRSFKSPVWSFPVLPRILDAGSDFTSGGGILYYMCVPSSGTCELCDVCNHCGDDGCTQCLCQPDESFNFGMNSPCCAGHSCVRCSNGSSQCVDGSAADKCYIDGGHLYNSWDTGVDASFLRSARDQGHKKSHSTSNVLFVSKTFVLTIDQRISFYDSFKYVMIKYPALTMYMQVSANEYIRIPLLNVRAAYRTKIYRPDSPKSLVTIPHNQFRALQLQKHNRCSAEFQVYSTRITLGRTRLLQCLDYSQHGASCRLTIRPLMKVVDFQKYIQANFQLTHLPAVIRWAECYALSSFDPNRSFIEDNRPRRCIGQLILPASTSLERLGSLLEGQLVREIQTGQIRIKERILDHVRTGGACFTFGIAFLVHHHMTPIVTAPIFLLGRKRDSYTRDELVGIELLTRH</sequence>
<evidence type="ECO:0000313" key="1">
    <source>
        <dbReference type="EMBL" id="EME81647.1"/>
    </source>
</evidence>
<organism evidence="1 2">
    <name type="scientific">Pseudocercospora fijiensis (strain CIRAD86)</name>
    <name type="common">Black leaf streak disease fungus</name>
    <name type="synonym">Mycosphaerella fijiensis</name>
    <dbReference type="NCBI Taxonomy" id="383855"/>
    <lineage>
        <taxon>Eukaryota</taxon>
        <taxon>Fungi</taxon>
        <taxon>Dikarya</taxon>
        <taxon>Ascomycota</taxon>
        <taxon>Pezizomycotina</taxon>
        <taxon>Dothideomycetes</taxon>
        <taxon>Dothideomycetidae</taxon>
        <taxon>Mycosphaerellales</taxon>
        <taxon>Mycosphaerellaceae</taxon>
        <taxon>Pseudocercospora</taxon>
    </lineage>
</organism>
<keyword evidence="2" id="KW-1185">Reference proteome</keyword>
<dbReference type="AlphaFoldDB" id="M3AW01"/>
<evidence type="ECO:0000313" key="2">
    <source>
        <dbReference type="Proteomes" id="UP000016932"/>
    </source>
</evidence>
<accession>M3AW01</accession>
<dbReference type="HOGENOM" id="CLU_411684_0_0_1"/>
<dbReference type="KEGG" id="pfj:MYCFIDRAFT_175232"/>
<reference evidence="1 2" key="1">
    <citation type="journal article" date="2012" name="PLoS Pathog.">
        <title>Diverse lifestyles and strategies of plant pathogenesis encoded in the genomes of eighteen Dothideomycetes fungi.</title>
        <authorList>
            <person name="Ohm R.A."/>
            <person name="Feau N."/>
            <person name="Henrissat B."/>
            <person name="Schoch C.L."/>
            <person name="Horwitz B.A."/>
            <person name="Barry K.W."/>
            <person name="Condon B.J."/>
            <person name="Copeland A.C."/>
            <person name="Dhillon B."/>
            <person name="Glaser F."/>
            <person name="Hesse C.N."/>
            <person name="Kosti I."/>
            <person name="LaButti K."/>
            <person name="Lindquist E.A."/>
            <person name="Lucas S."/>
            <person name="Salamov A.A."/>
            <person name="Bradshaw R.E."/>
            <person name="Ciuffetti L."/>
            <person name="Hamelin R.C."/>
            <person name="Kema G.H.J."/>
            <person name="Lawrence C."/>
            <person name="Scott J.A."/>
            <person name="Spatafora J.W."/>
            <person name="Turgeon B.G."/>
            <person name="de Wit P.J.G.M."/>
            <person name="Zhong S."/>
            <person name="Goodwin S.B."/>
            <person name="Grigoriev I.V."/>
        </authorList>
    </citation>
    <scope>NUCLEOTIDE SEQUENCE [LARGE SCALE GENOMIC DNA]</scope>
    <source>
        <strain evidence="1 2">CIRAD86</strain>
    </source>
</reference>
<protein>
    <submittedName>
        <fullName evidence="1">Uncharacterized protein</fullName>
    </submittedName>
</protein>
<dbReference type="RefSeq" id="XP_007927250.1">
    <property type="nucleotide sequence ID" value="XM_007929059.1"/>
</dbReference>
<proteinExistence type="predicted"/>
<dbReference type="Proteomes" id="UP000016932">
    <property type="component" value="Unassembled WGS sequence"/>
</dbReference>
<name>M3AW01_PSEFD</name>
<dbReference type="EMBL" id="KB446559">
    <property type="protein sequence ID" value="EME81647.1"/>
    <property type="molecule type" value="Genomic_DNA"/>
</dbReference>
<gene>
    <name evidence="1" type="ORF">MYCFIDRAFT_175232</name>
</gene>
<dbReference type="VEuPathDB" id="FungiDB:MYCFIDRAFT_175232"/>
<dbReference type="GeneID" id="19333351"/>